<dbReference type="PANTHER" id="PTHR31956">
    <property type="entry name" value="NON-SPECIFIC PHOSPHOLIPASE C4-RELATED"/>
    <property type="match status" value="1"/>
</dbReference>
<evidence type="ECO:0000256" key="1">
    <source>
        <dbReference type="ARBA" id="ARBA00009717"/>
    </source>
</evidence>
<evidence type="ECO:0000259" key="5">
    <source>
        <dbReference type="Pfam" id="PF05506"/>
    </source>
</evidence>
<accession>A0ABU1MM07</accession>
<dbReference type="NCBIfam" id="TIGR03396">
    <property type="entry name" value="PC_PLC"/>
    <property type="match status" value="1"/>
</dbReference>
<reference evidence="6 7" key="1">
    <citation type="submission" date="2023-07" db="EMBL/GenBank/DDBJ databases">
        <title>Sorghum-associated microbial communities from plants grown in Nebraska, USA.</title>
        <authorList>
            <person name="Schachtman D."/>
        </authorList>
    </citation>
    <scope>NUCLEOTIDE SEQUENCE [LARGE SCALE GENOMIC DNA]</scope>
    <source>
        <strain evidence="6 7">DS1027</strain>
    </source>
</reference>
<feature type="chain" id="PRO_5047100559" description="phospholipase C" evidence="4">
    <location>
        <begin position="21"/>
        <end position="689"/>
    </location>
</feature>
<dbReference type="RefSeq" id="WP_309805125.1">
    <property type="nucleotide sequence ID" value="NZ_JAVDRD010000004.1"/>
</dbReference>
<comment type="similarity">
    <text evidence="1">Belongs to the bacterial phospholipase C family.</text>
</comment>
<evidence type="ECO:0000256" key="4">
    <source>
        <dbReference type="SAM" id="SignalP"/>
    </source>
</evidence>
<evidence type="ECO:0000313" key="7">
    <source>
        <dbReference type="Proteomes" id="UP001184150"/>
    </source>
</evidence>
<feature type="domain" description="Bacterial phospholipase C C-terminal" evidence="5">
    <location>
        <begin position="503"/>
        <end position="586"/>
    </location>
</feature>
<keyword evidence="3 6" id="KW-0378">Hydrolase</keyword>
<dbReference type="InterPro" id="IPR017850">
    <property type="entry name" value="Alkaline_phosphatase_core_sf"/>
</dbReference>
<evidence type="ECO:0000313" key="6">
    <source>
        <dbReference type="EMBL" id="MDR6511183.1"/>
    </source>
</evidence>
<dbReference type="InterPro" id="IPR019546">
    <property type="entry name" value="TAT_signal_bac_arc"/>
</dbReference>
<comment type="caution">
    <text evidence="6">The sequence shown here is derived from an EMBL/GenBank/DDBJ whole genome shotgun (WGS) entry which is preliminary data.</text>
</comment>
<dbReference type="InterPro" id="IPR008475">
    <property type="entry name" value="PLipase_C_C"/>
</dbReference>
<evidence type="ECO:0000256" key="2">
    <source>
        <dbReference type="ARBA" id="ARBA00012018"/>
    </source>
</evidence>
<dbReference type="PANTHER" id="PTHR31956:SF1">
    <property type="entry name" value="NON-SPECIFIC PHOSPHOLIPASE C1"/>
    <property type="match status" value="1"/>
</dbReference>
<feature type="signal peptide" evidence="4">
    <location>
        <begin position="1"/>
        <end position="20"/>
    </location>
</feature>
<dbReference type="InterPro" id="IPR007312">
    <property type="entry name" value="Phosphoesterase"/>
</dbReference>
<keyword evidence="7" id="KW-1185">Reference proteome</keyword>
<protein>
    <recommendedName>
        <fullName evidence="2">phospholipase C</fullName>
        <ecNumber evidence="2">3.1.4.3</ecNumber>
    </recommendedName>
</protein>
<gene>
    <name evidence="6" type="ORF">J2792_002055</name>
</gene>
<feature type="domain" description="Bacterial phospholipase C C-terminal" evidence="5">
    <location>
        <begin position="597"/>
        <end position="670"/>
    </location>
</feature>
<dbReference type="Pfam" id="PF04185">
    <property type="entry name" value="Phosphoesterase"/>
    <property type="match status" value="1"/>
</dbReference>
<dbReference type="EMBL" id="JAVDRD010000004">
    <property type="protein sequence ID" value="MDR6511183.1"/>
    <property type="molecule type" value="Genomic_DNA"/>
</dbReference>
<dbReference type="Pfam" id="PF05506">
    <property type="entry name" value="PLipase_C_C"/>
    <property type="match status" value="2"/>
</dbReference>
<dbReference type="PROSITE" id="PS51318">
    <property type="entry name" value="TAT"/>
    <property type="match status" value="1"/>
</dbReference>
<dbReference type="Gene3D" id="3.40.720.10">
    <property type="entry name" value="Alkaline Phosphatase, subunit A"/>
    <property type="match status" value="1"/>
</dbReference>
<evidence type="ECO:0000256" key="3">
    <source>
        <dbReference type="ARBA" id="ARBA00022801"/>
    </source>
</evidence>
<dbReference type="CDD" id="cd16014">
    <property type="entry name" value="PLC"/>
    <property type="match status" value="1"/>
</dbReference>
<name>A0ABU1MM07_9SPHN</name>
<sequence>MMTYRPARRSFLKAVAAAGAAGTLPQSIATALALPAARRTGTLADVEHVVILMQENRSFDHYYGTLRGVRGYGDPRPLLLRNGQSVFHQPTPDRQGVVLPFRMDGRISNAQGLKSLDHSWKGAFADWAEYDSWIKHKTPQSMGHFVREDIPFYHALADAFTINDQYFCSIHGPTNPNRMFLFSGTSGLSAGDDRAQAVDNADDGNWTADMARDKADFPGAARWTTYAERLEQAGVSWQVYQEYENFGDNSLPYFANFRGLDRASSLYRRGRAWVAGSSAETAETSQAQYLVSAFAKDVAADTLPQVSWIVAPARYSEHPEATPAFGESLTARLIEALVANPKVWAKTALIINYDENDGFFDHVPGPVPAVNRAQGLSSVDTHGEAYKGEPVGLGIRVPLMIVSPWTRGGFVHSGVNDHTSVIRFLERRFGVMEPNISPWRRAVTGDLVDMFDFADPDGAALHALQALPAIGDYRARVAAQAALPQPHPPADQAMPRQEPGQRPARALPYRLAVGEVGSGADWQLEFANTGRQGAVFQVYDRGGTAGPWTYTVAPGATLRDRPPGLAAGPCRLTVRGPNGFVRDLAGPLPPPARVSVQEAGDTLLVALANPGAGPVTLSLRHLAYGPAAPQRIVLAPGQARTVRVAIAASHHWYDLAVDGPDGFRRRFAGHVETGKPSWSDPAMGTMVQA</sequence>
<dbReference type="NCBIfam" id="TIGR01409">
    <property type="entry name" value="TAT_signal_seq"/>
    <property type="match status" value="1"/>
</dbReference>
<keyword evidence="4" id="KW-0732">Signal</keyword>
<dbReference type="GO" id="GO:0034480">
    <property type="term" value="F:phosphatidylcholine phospholipase C activity"/>
    <property type="evidence" value="ECO:0007669"/>
    <property type="project" value="UniProtKB-EC"/>
</dbReference>
<dbReference type="Proteomes" id="UP001184150">
    <property type="component" value="Unassembled WGS sequence"/>
</dbReference>
<dbReference type="InterPro" id="IPR006311">
    <property type="entry name" value="TAT_signal"/>
</dbReference>
<organism evidence="6 7">
    <name type="scientific">Novosphingobium capsulatum</name>
    <dbReference type="NCBI Taxonomy" id="13688"/>
    <lineage>
        <taxon>Bacteria</taxon>
        <taxon>Pseudomonadati</taxon>
        <taxon>Pseudomonadota</taxon>
        <taxon>Alphaproteobacteria</taxon>
        <taxon>Sphingomonadales</taxon>
        <taxon>Sphingomonadaceae</taxon>
        <taxon>Novosphingobium</taxon>
    </lineage>
</organism>
<dbReference type="EC" id="3.1.4.3" evidence="2"/>
<proteinExistence type="inferred from homology"/>
<dbReference type="InterPro" id="IPR017767">
    <property type="entry name" value="PC-PLC"/>
</dbReference>